<feature type="transmembrane region" description="Helical" evidence="1">
    <location>
        <begin position="57"/>
        <end position="78"/>
    </location>
</feature>
<dbReference type="InterPro" id="IPR019251">
    <property type="entry name" value="DUF2231_TM"/>
</dbReference>
<accession>A0AAV9WS31</accession>
<evidence type="ECO:0000256" key="1">
    <source>
        <dbReference type="SAM" id="Phobius"/>
    </source>
</evidence>
<dbReference type="AlphaFoldDB" id="A0AAV9WS31"/>
<name>A0AAV9WS31_9PEZI</name>
<dbReference type="Proteomes" id="UP001365542">
    <property type="component" value="Unassembled WGS sequence"/>
</dbReference>
<keyword evidence="1" id="KW-0812">Transmembrane</keyword>
<feature type="transmembrane region" description="Helical" evidence="1">
    <location>
        <begin position="146"/>
        <end position="168"/>
    </location>
</feature>
<comment type="caution">
    <text evidence="3">The sequence shown here is derived from an EMBL/GenBank/DDBJ whole genome shotgun (WGS) entry which is preliminary data.</text>
</comment>
<organism evidence="3 4">
    <name type="scientific">Orbilia ellipsospora</name>
    <dbReference type="NCBI Taxonomy" id="2528407"/>
    <lineage>
        <taxon>Eukaryota</taxon>
        <taxon>Fungi</taxon>
        <taxon>Dikarya</taxon>
        <taxon>Ascomycota</taxon>
        <taxon>Pezizomycotina</taxon>
        <taxon>Orbiliomycetes</taxon>
        <taxon>Orbiliales</taxon>
        <taxon>Orbiliaceae</taxon>
        <taxon>Orbilia</taxon>
    </lineage>
</organism>
<evidence type="ECO:0000313" key="3">
    <source>
        <dbReference type="EMBL" id="KAK6524161.1"/>
    </source>
</evidence>
<keyword evidence="1" id="KW-0472">Membrane</keyword>
<dbReference type="Pfam" id="PF09990">
    <property type="entry name" value="DUF2231"/>
    <property type="match status" value="1"/>
</dbReference>
<reference evidence="3 4" key="1">
    <citation type="submission" date="2019-10" db="EMBL/GenBank/DDBJ databases">
        <authorList>
            <person name="Palmer J.M."/>
        </authorList>
    </citation>
    <scope>NUCLEOTIDE SEQUENCE [LARGE SCALE GENOMIC DNA]</scope>
    <source>
        <strain evidence="3 4">TWF694</strain>
    </source>
</reference>
<dbReference type="EMBL" id="JAVHJO010000018">
    <property type="protein sequence ID" value="KAK6524161.1"/>
    <property type="molecule type" value="Genomic_DNA"/>
</dbReference>
<keyword evidence="4" id="KW-1185">Reference proteome</keyword>
<feature type="domain" description="DUF2231" evidence="2">
    <location>
        <begin position="5"/>
        <end position="174"/>
    </location>
</feature>
<sequence>MFKTHPLHPALVHFPISFLTATHTIDILHYLTTSLSLPILTPFLTPHLAQLLPASRLLHTLGIATALPAALSGILQAAQQLSNPANAYESDGKTFKRKFLVMFTHAALMDTVVAVSGMVWWWRFKEGGVWGLDNGGDGGVPSGWDIGLGAVVVPVMFYGASLGADLVYKFGMGFSAGSSSQDRKRK</sequence>
<proteinExistence type="predicted"/>
<protein>
    <recommendedName>
        <fullName evidence="2">DUF2231 domain-containing protein</fullName>
    </recommendedName>
</protein>
<evidence type="ECO:0000259" key="2">
    <source>
        <dbReference type="Pfam" id="PF09990"/>
    </source>
</evidence>
<evidence type="ECO:0000313" key="4">
    <source>
        <dbReference type="Proteomes" id="UP001365542"/>
    </source>
</evidence>
<gene>
    <name evidence="3" type="ORF">TWF694_005822</name>
</gene>
<feature type="transmembrane region" description="Helical" evidence="1">
    <location>
        <begin position="99"/>
        <end position="122"/>
    </location>
</feature>
<keyword evidence="1" id="KW-1133">Transmembrane helix</keyword>